<evidence type="ECO:0000256" key="1">
    <source>
        <dbReference type="SAM" id="MobiDB-lite"/>
    </source>
</evidence>
<dbReference type="OrthoDB" id="34132at2"/>
<organism evidence="2 3">
    <name type="scientific">Meiothermus luteus</name>
    <dbReference type="NCBI Taxonomy" id="2026184"/>
    <lineage>
        <taxon>Bacteria</taxon>
        <taxon>Thermotogati</taxon>
        <taxon>Deinococcota</taxon>
        <taxon>Deinococci</taxon>
        <taxon>Thermales</taxon>
        <taxon>Thermaceae</taxon>
        <taxon>Meiothermus</taxon>
    </lineage>
</organism>
<feature type="compositionally biased region" description="Basic and acidic residues" evidence="1">
    <location>
        <begin position="143"/>
        <end position="156"/>
    </location>
</feature>
<protein>
    <submittedName>
        <fullName evidence="2">Uncharacterized protein</fullName>
    </submittedName>
</protein>
<evidence type="ECO:0000313" key="3">
    <source>
        <dbReference type="Proteomes" id="UP000265800"/>
    </source>
</evidence>
<reference evidence="2 3" key="1">
    <citation type="submission" date="2018-08" db="EMBL/GenBank/DDBJ databases">
        <title>Meiothermus luteus KCTC 52599 genome sequencing project.</title>
        <authorList>
            <person name="Da Costa M.S."/>
            <person name="Albuquerque L."/>
            <person name="Raposo P."/>
            <person name="Froufe H.J.C."/>
            <person name="Barroso C.S."/>
            <person name="Egas C."/>
        </authorList>
    </citation>
    <scope>NUCLEOTIDE SEQUENCE [LARGE SCALE GENOMIC DNA]</scope>
    <source>
        <strain evidence="2 3">KCTC 52599</strain>
    </source>
</reference>
<accession>A0A399EX53</accession>
<dbReference type="RefSeq" id="WP_119359356.1">
    <property type="nucleotide sequence ID" value="NZ_QWKZ01000014.1"/>
</dbReference>
<keyword evidence="3" id="KW-1185">Reference proteome</keyword>
<name>A0A399EX53_9DEIN</name>
<proteinExistence type="predicted"/>
<sequence length="289" mass="32247">MKRYHWDIYAVLEAPQELYFGHEVEINVNRVETVTLEGPGGKVVKAYFSPTKRRGIERRTLLWAPHRDGKTLGEHLECGIPGTCARMEPEGDKPTCPICRVYGALRPGEKTVIGRLTHGGGVAIQTLEPQEKQRAMHPSDLVRSGKDQENPTPFRREYNQPGLYYPVYNHALSVSEEEFAAAAYAFLNALPRVGAGNPKGACVLSDEEFGPYLVLDRYLVPKGARPIISPHQTDIEEALASFRQEARRVRGVSFASGKAEDAYFARWVGEAALAELERMAEVFAKEHLV</sequence>
<dbReference type="Proteomes" id="UP000265800">
    <property type="component" value="Unassembled WGS sequence"/>
</dbReference>
<feature type="region of interest" description="Disordered" evidence="1">
    <location>
        <begin position="129"/>
        <end position="156"/>
    </location>
</feature>
<gene>
    <name evidence="2" type="ORF">Mlute_00676</name>
</gene>
<evidence type="ECO:0000313" key="2">
    <source>
        <dbReference type="EMBL" id="RIH88260.1"/>
    </source>
</evidence>
<comment type="caution">
    <text evidence="2">The sequence shown here is derived from an EMBL/GenBank/DDBJ whole genome shotgun (WGS) entry which is preliminary data.</text>
</comment>
<dbReference type="EMBL" id="QWKZ01000014">
    <property type="protein sequence ID" value="RIH88260.1"/>
    <property type="molecule type" value="Genomic_DNA"/>
</dbReference>
<dbReference type="AlphaFoldDB" id="A0A399EX53"/>